<keyword evidence="11 15" id="KW-0547">Nucleotide-binding</keyword>
<dbReference type="PANTHER" id="PTHR43340">
    <property type="entry name" value="HYPOXANTHINE-GUANINE PHOSPHORIBOSYLTRANSFERASE"/>
    <property type="match status" value="1"/>
</dbReference>
<dbReference type="InterPro" id="IPR005904">
    <property type="entry name" value="Hxn_phspho_trans"/>
</dbReference>
<evidence type="ECO:0000256" key="1">
    <source>
        <dbReference type="ARBA" id="ARBA00001946"/>
    </source>
</evidence>
<evidence type="ECO:0000256" key="10">
    <source>
        <dbReference type="ARBA" id="ARBA00022726"/>
    </source>
</evidence>
<feature type="domain" description="Phosphoribosyltransferase" evidence="16">
    <location>
        <begin position="19"/>
        <end position="164"/>
    </location>
</feature>
<evidence type="ECO:0000256" key="6">
    <source>
        <dbReference type="ARBA" id="ARBA00022490"/>
    </source>
</evidence>
<comment type="subcellular location">
    <subcellularLocation>
        <location evidence="2 15">Cytoplasm</location>
    </subcellularLocation>
</comment>
<keyword evidence="8 15" id="KW-0808">Transferase</keyword>
<keyword evidence="12 15" id="KW-0460">Magnesium</keyword>
<dbReference type="Pfam" id="PF00156">
    <property type="entry name" value="Pribosyltran"/>
    <property type="match status" value="1"/>
</dbReference>
<accession>A0A921SUJ3</accession>
<evidence type="ECO:0000256" key="7">
    <source>
        <dbReference type="ARBA" id="ARBA00022676"/>
    </source>
</evidence>
<keyword evidence="9 15" id="KW-0479">Metal-binding</keyword>
<protein>
    <recommendedName>
        <fullName evidence="5 15">Hypoxanthine phosphoribosyltransferase</fullName>
        <ecNumber evidence="5 15">2.4.2.8</ecNumber>
    </recommendedName>
</protein>
<dbReference type="InterPro" id="IPR050408">
    <property type="entry name" value="HGPRT"/>
</dbReference>
<evidence type="ECO:0000256" key="8">
    <source>
        <dbReference type="ARBA" id="ARBA00022679"/>
    </source>
</evidence>
<evidence type="ECO:0000256" key="9">
    <source>
        <dbReference type="ARBA" id="ARBA00022723"/>
    </source>
</evidence>
<evidence type="ECO:0000256" key="15">
    <source>
        <dbReference type="RuleBase" id="RU364099"/>
    </source>
</evidence>
<dbReference type="GeneID" id="90529027"/>
<dbReference type="AlphaFoldDB" id="A0A921SUJ3"/>
<dbReference type="EC" id="2.4.2.8" evidence="5 15"/>
<evidence type="ECO:0000256" key="12">
    <source>
        <dbReference type="ARBA" id="ARBA00022842"/>
    </source>
</evidence>
<evidence type="ECO:0000256" key="13">
    <source>
        <dbReference type="ARBA" id="ARBA00048811"/>
    </source>
</evidence>
<dbReference type="GO" id="GO:0004422">
    <property type="term" value="F:hypoxanthine phosphoribosyltransferase activity"/>
    <property type="evidence" value="ECO:0007669"/>
    <property type="project" value="InterPro"/>
</dbReference>
<comment type="catalytic activity">
    <reaction evidence="14">
        <text>IMP + diphosphate = hypoxanthine + 5-phospho-alpha-D-ribose 1-diphosphate</text>
        <dbReference type="Rhea" id="RHEA:17973"/>
        <dbReference type="ChEBI" id="CHEBI:17368"/>
        <dbReference type="ChEBI" id="CHEBI:33019"/>
        <dbReference type="ChEBI" id="CHEBI:58017"/>
        <dbReference type="ChEBI" id="CHEBI:58053"/>
        <dbReference type="EC" id="2.4.2.8"/>
    </reaction>
    <physiologicalReaction direction="right-to-left" evidence="14">
        <dbReference type="Rhea" id="RHEA:17975"/>
    </physiologicalReaction>
</comment>
<dbReference type="GO" id="GO:0032264">
    <property type="term" value="P:IMP salvage"/>
    <property type="evidence" value="ECO:0007669"/>
    <property type="project" value="TreeGrafter"/>
</dbReference>
<dbReference type="GO" id="GO:0000166">
    <property type="term" value="F:nucleotide binding"/>
    <property type="evidence" value="ECO:0007669"/>
    <property type="project" value="UniProtKB-KW"/>
</dbReference>
<dbReference type="GO" id="GO:0046100">
    <property type="term" value="P:hypoxanthine metabolic process"/>
    <property type="evidence" value="ECO:0007669"/>
    <property type="project" value="TreeGrafter"/>
</dbReference>
<evidence type="ECO:0000256" key="5">
    <source>
        <dbReference type="ARBA" id="ARBA00011895"/>
    </source>
</evidence>
<gene>
    <name evidence="17" type="primary">hpt</name>
    <name evidence="17" type="ORF">K8U91_04240</name>
</gene>
<dbReference type="GO" id="GO:0005829">
    <property type="term" value="C:cytosol"/>
    <property type="evidence" value="ECO:0007669"/>
    <property type="project" value="TreeGrafter"/>
</dbReference>
<sequence>MDTKIQIKDRFFTPYISREKIAEAVARVASQMNEDLAGKNPLFLCVLNGAFVFAADLFREITVDAEISFIRMKSYDGMQSTGQVKELYGLQQDITGRTVVVVEDIVDTGFTIQQLIQKLNIHNPKEVKVATLLFKPESLKCDVKPDYVALEIPPAFIVGYGLDYDEQGRNLKDIYVVAED</sequence>
<dbReference type="NCBIfam" id="TIGR01203">
    <property type="entry name" value="HGPRTase"/>
    <property type="match status" value="1"/>
</dbReference>
<dbReference type="GO" id="GO:0032263">
    <property type="term" value="P:GMP salvage"/>
    <property type="evidence" value="ECO:0007669"/>
    <property type="project" value="TreeGrafter"/>
</dbReference>
<evidence type="ECO:0000313" key="18">
    <source>
        <dbReference type="Proteomes" id="UP000757103"/>
    </source>
</evidence>
<name>A0A921SUJ3_9BACT</name>
<evidence type="ECO:0000256" key="4">
    <source>
        <dbReference type="ARBA" id="ARBA00008391"/>
    </source>
</evidence>
<dbReference type="EMBL" id="DYUD01000014">
    <property type="protein sequence ID" value="HJG88673.1"/>
    <property type="molecule type" value="Genomic_DNA"/>
</dbReference>
<reference evidence="17" key="2">
    <citation type="submission" date="2021-09" db="EMBL/GenBank/DDBJ databases">
        <authorList>
            <person name="Gilroy R."/>
        </authorList>
    </citation>
    <scope>NUCLEOTIDE SEQUENCE</scope>
    <source>
        <strain evidence="17">CHK121-7720</strain>
    </source>
</reference>
<proteinExistence type="inferred from homology"/>
<organism evidence="17 18">
    <name type="scientific">Barnesiella viscericola</name>
    <dbReference type="NCBI Taxonomy" id="397865"/>
    <lineage>
        <taxon>Bacteria</taxon>
        <taxon>Pseudomonadati</taxon>
        <taxon>Bacteroidota</taxon>
        <taxon>Bacteroidia</taxon>
        <taxon>Bacteroidales</taxon>
        <taxon>Barnesiellaceae</taxon>
        <taxon>Barnesiella</taxon>
    </lineage>
</organism>
<dbReference type="GO" id="GO:0000287">
    <property type="term" value="F:magnesium ion binding"/>
    <property type="evidence" value="ECO:0007669"/>
    <property type="project" value="TreeGrafter"/>
</dbReference>
<comment type="similarity">
    <text evidence="4 15">Belongs to the purine/pyrimidine phosphoribosyltransferase family.</text>
</comment>
<keyword evidence="10 15" id="KW-0660">Purine salvage</keyword>
<evidence type="ECO:0000259" key="16">
    <source>
        <dbReference type="Pfam" id="PF00156"/>
    </source>
</evidence>
<dbReference type="SUPFAM" id="SSF53271">
    <property type="entry name" value="PRTase-like"/>
    <property type="match status" value="1"/>
</dbReference>
<keyword evidence="7 15" id="KW-0328">Glycosyltransferase</keyword>
<evidence type="ECO:0000256" key="3">
    <source>
        <dbReference type="ARBA" id="ARBA00004669"/>
    </source>
</evidence>
<dbReference type="GO" id="GO:0006166">
    <property type="term" value="P:purine ribonucleoside salvage"/>
    <property type="evidence" value="ECO:0007669"/>
    <property type="project" value="UniProtKB-KW"/>
</dbReference>
<dbReference type="InterPro" id="IPR029057">
    <property type="entry name" value="PRTase-like"/>
</dbReference>
<keyword evidence="6 15" id="KW-0963">Cytoplasm</keyword>
<evidence type="ECO:0000313" key="17">
    <source>
        <dbReference type="EMBL" id="HJG88673.1"/>
    </source>
</evidence>
<dbReference type="RefSeq" id="WP_025278394.1">
    <property type="nucleotide sequence ID" value="NZ_CAKMIC010000015.1"/>
</dbReference>
<dbReference type="PANTHER" id="PTHR43340:SF1">
    <property type="entry name" value="HYPOXANTHINE PHOSPHORIBOSYLTRANSFERASE"/>
    <property type="match status" value="1"/>
</dbReference>
<dbReference type="InterPro" id="IPR000836">
    <property type="entry name" value="PRTase_dom"/>
</dbReference>
<evidence type="ECO:0000256" key="14">
    <source>
        <dbReference type="ARBA" id="ARBA00049402"/>
    </source>
</evidence>
<evidence type="ECO:0000256" key="11">
    <source>
        <dbReference type="ARBA" id="ARBA00022741"/>
    </source>
</evidence>
<dbReference type="Proteomes" id="UP000757103">
    <property type="component" value="Unassembled WGS sequence"/>
</dbReference>
<reference evidence="17" key="1">
    <citation type="journal article" date="2021" name="PeerJ">
        <title>Extensive microbial diversity within the chicken gut microbiome revealed by metagenomics and culture.</title>
        <authorList>
            <person name="Gilroy R."/>
            <person name="Ravi A."/>
            <person name="Getino M."/>
            <person name="Pursley I."/>
            <person name="Horton D.L."/>
            <person name="Alikhan N.F."/>
            <person name="Baker D."/>
            <person name="Gharbi K."/>
            <person name="Hall N."/>
            <person name="Watson M."/>
            <person name="Adriaenssens E.M."/>
            <person name="Foster-Nyarko E."/>
            <person name="Jarju S."/>
            <person name="Secka A."/>
            <person name="Antonio M."/>
            <person name="Oren A."/>
            <person name="Chaudhuri R.R."/>
            <person name="La Ragione R."/>
            <person name="Hildebrand F."/>
            <person name="Pallen M.J."/>
        </authorList>
    </citation>
    <scope>NUCLEOTIDE SEQUENCE</scope>
    <source>
        <strain evidence="17">CHK121-7720</strain>
    </source>
</reference>
<dbReference type="CDD" id="cd06223">
    <property type="entry name" value="PRTases_typeI"/>
    <property type="match status" value="1"/>
</dbReference>
<comment type="catalytic activity">
    <reaction evidence="13">
        <text>GMP + diphosphate = guanine + 5-phospho-alpha-D-ribose 1-diphosphate</text>
        <dbReference type="Rhea" id="RHEA:25424"/>
        <dbReference type="ChEBI" id="CHEBI:16235"/>
        <dbReference type="ChEBI" id="CHEBI:33019"/>
        <dbReference type="ChEBI" id="CHEBI:58017"/>
        <dbReference type="ChEBI" id="CHEBI:58115"/>
        <dbReference type="EC" id="2.4.2.8"/>
    </reaction>
    <physiologicalReaction direction="right-to-left" evidence="13">
        <dbReference type="Rhea" id="RHEA:25426"/>
    </physiologicalReaction>
</comment>
<evidence type="ECO:0000256" key="2">
    <source>
        <dbReference type="ARBA" id="ARBA00004496"/>
    </source>
</evidence>
<comment type="pathway">
    <text evidence="3 15">Purine metabolism; IMP biosynthesis via salvage pathway; IMP from hypoxanthine: step 1/1.</text>
</comment>
<comment type="caution">
    <text evidence="17">The sequence shown here is derived from an EMBL/GenBank/DDBJ whole genome shotgun (WGS) entry which is preliminary data.</text>
</comment>
<comment type="cofactor">
    <cofactor evidence="1 15">
        <name>Mg(2+)</name>
        <dbReference type="ChEBI" id="CHEBI:18420"/>
    </cofactor>
</comment>
<dbReference type="Gene3D" id="3.40.50.2020">
    <property type="match status" value="1"/>
</dbReference>
<dbReference type="GO" id="GO:0006178">
    <property type="term" value="P:guanine salvage"/>
    <property type="evidence" value="ECO:0007669"/>
    <property type="project" value="TreeGrafter"/>
</dbReference>